<comment type="caution">
    <text evidence="1">The sequence shown here is derived from an EMBL/GenBank/DDBJ whole genome shotgun (WGS) entry which is preliminary data.</text>
</comment>
<dbReference type="Proteomes" id="UP000798808">
    <property type="component" value="Unassembled WGS sequence"/>
</dbReference>
<accession>A0ABW9RNS6</accession>
<keyword evidence="2" id="KW-1185">Reference proteome</keyword>
<name>A0ABW9RNS6_9BACT</name>
<dbReference type="RefSeq" id="WP_155172196.1">
    <property type="nucleotide sequence ID" value="NZ_BAAAFL010000064.1"/>
</dbReference>
<organism evidence="1 2">
    <name type="scientific">Fulvivirga kasyanovii</name>
    <dbReference type="NCBI Taxonomy" id="396812"/>
    <lineage>
        <taxon>Bacteria</taxon>
        <taxon>Pseudomonadati</taxon>
        <taxon>Bacteroidota</taxon>
        <taxon>Cytophagia</taxon>
        <taxon>Cytophagales</taxon>
        <taxon>Fulvivirgaceae</taxon>
        <taxon>Fulvivirga</taxon>
    </lineage>
</organism>
<proteinExistence type="predicted"/>
<protein>
    <submittedName>
        <fullName evidence="1">Uncharacterized protein</fullName>
    </submittedName>
</protein>
<sequence length="386" mass="46225">MKSTEEIQEEFDNLPESYDMMKAIALERDSLVEMAAKHPLYEIEPFFLQLNNEFYDDDYSFLIETEDDYNPEKDELYTLWVDMELRKTFYRVHHLGASTSYETTFEYHEDYYKSVTVFINSNGIKPIKLAYLYFNEDVPDVYIECSTYGMIEKKYQSEDYQLNGYKMSMPGTDYEYDVQFEYDYDGALERITGKSIDDANSKIIFQRPDKSQNMEDTLTIIEDHLVEEITDQIQKKVKLDRRIYCILLEYTMQGPFPPTVAMGLESEVEGVWDEAKIHEYYNAPEMHYFSETGMLPIDLYSEELEKAYIFFNQNYDIMNLTDKEFNHWEEQVKQLYLRVCKRIIHMDFSMSFIKTDNFLVIAKDFEASNEEDYYQEMMKYKKEKGL</sequence>
<evidence type="ECO:0000313" key="2">
    <source>
        <dbReference type="Proteomes" id="UP000798808"/>
    </source>
</evidence>
<dbReference type="EMBL" id="SMLW01000538">
    <property type="protein sequence ID" value="MTI25778.1"/>
    <property type="molecule type" value="Genomic_DNA"/>
</dbReference>
<reference evidence="1 2" key="1">
    <citation type="submission" date="2019-02" db="EMBL/GenBank/DDBJ databases">
        <authorList>
            <person name="Goldberg S.R."/>
            <person name="Haltli B.A."/>
            <person name="Correa H."/>
            <person name="Russell K.G."/>
        </authorList>
    </citation>
    <scope>NUCLEOTIDE SEQUENCE [LARGE SCALE GENOMIC DNA]</scope>
    <source>
        <strain evidence="1 2">JCM 16186</strain>
    </source>
</reference>
<evidence type="ECO:0000313" key="1">
    <source>
        <dbReference type="EMBL" id="MTI25778.1"/>
    </source>
</evidence>
<gene>
    <name evidence="1" type="ORF">E1163_12555</name>
</gene>